<dbReference type="Pfam" id="PF09335">
    <property type="entry name" value="VTT_dom"/>
    <property type="match status" value="1"/>
</dbReference>
<dbReference type="GO" id="GO:0005886">
    <property type="term" value="C:plasma membrane"/>
    <property type="evidence" value="ECO:0007669"/>
    <property type="project" value="UniProtKB-SubCell"/>
</dbReference>
<dbReference type="EMBL" id="SMAR01000005">
    <property type="protein sequence ID" value="TCT42132.1"/>
    <property type="molecule type" value="Genomic_DNA"/>
</dbReference>
<dbReference type="InterPro" id="IPR032816">
    <property type="entry name" value="VTT_dom"/>
</dbReference>
<evidence type="ECO:0000256" key="4">
    <source>
        <dbReference type="ARBA" id="ARBA00022989"/>
    </source>
</evidence>
<dbReference type="AlphaFoldDB" id="A0A4R3NX22"/>
<dbReference type="InterPro" id="IPR051311">
    <property type="entry name" value="DedA_domain"/>
</dbReference>
<evidence type="ECO:0000259" key="7">
    <source>
        <dbReference type="Pfam" id="PF09335"/>
    </source>
</evidence>
<keyword evidence="9" id="KW-1185">Reference proteome</keyword>
<keyword evidence="4 6" id="KW-1133">Transmembrane helix</keyword>
<feature type="transmembrane region" description="Helical" evidence="6">
    <location>
        <begin position="142"/>
        <end position="164"/>
    </location>
</feature>
<organism evidence="8 9">
    <name type="scientific">Martelella mediterranea</name>
    <dbReference type="NCBI Taxonomy" id="293089"/>
    <lineage>
        <taxon>Bacteria</taxon>
        <taxon>Pseudomonadati</taxon>
        <taxon>Pseudomonadota</taxon>
        <taxon>Alphaproteobacteria</taxon>
        <taxon>Hyphomicrobiales</taxon>
        <taxon>Aurantimonadaceae</taxon>
        <taxon>Martelella</taxon>
    </lineage>
</organism>
<protein>
    <submittedName>
        <fullName evidence="8">Membrane protein DedA with SNARE-associated domain</fullName>
    </submittedName>
</protein>
<comment type="subcellular location">
    <subcellularLocation>
        <location evidence="1">Cell membrane</location>
        <topology evidence="1">Multi-pass membrane protein</topology>
    </subcellularLocation>
</comment>
<dbReference type="RefSeq" id="WP_132309368.1">
    <property type="nucleotide sequence ID" value="NZ_SMAR01000005.1"/>
</dbReference>
<proteinExistence type="predicted"/>
<reference evidence="8 9" key="1">
    <citation type="submission" date="2019-03" db="EMBL/GenBank/DDBJ databases">
        <title>Freshwater and sediment microbial communities from various areas in North America, analyzing microbe dynamics in response to fracking.</title>
        <authorList>
            <person name="Lamendella R."/>
        </authorList>
    </citation>
    <scope>NUCLEOTIDE SEQUENCE [LARGE SCALE GENOMIC DNA]</scope>
    <source>
        <strain evidence="8 9">175.2</strain>
    </source>
</reference>
<dbReference type="OrthoDB" id="9813426at2"/>
<evidence type="ECO:0000256" key="3">
    <source>
        <dbReference type="ARBA" id="ARBA00022692"/>
    </source>
</evidence>
<name>A0A4R3NX22_9HYPH</name>
<keyword evidence="5 6" id="KW-0472">Membrane</keyword>
<gene>
    <name evidence="8" type="ORF">EDC90_1005147</name>
</gene>
<evidence type="ECO:0000256" key="2">
    <source>
        <dbReference type="ARBA" id="ARBA00022475"/>
    </source>
</evidence>
<keyword evidence="2" id="KW-1003">Cell membrane</keyword>
<feature type="transmembrane region" description="Helical" evidence="6">
    <location>
        <begin position="20"/>
        <end position="38"/>
    </location>
</feature>
<evidence type="ECO:0000256" key="6">
    <source>
        <dbReference type="SAM" id="Phobius"/>
    </source>
</evidence>
<dbReference type="Proteomes" id="UP000295097">
    <property type="component" value="Unassembled WGS sequence"/>
</dbReference>
<evidence type="ECO:0000256" key="5">
    <source>
        <dbReference type="ARBA" id="ARBA00023136"/>
    </source>
</evidence>
<evidence type="ECO:0000313" key="9">
    <source>
        <dbReference type="Proteomes" id="UP000295097"/>
    </source>
</evidence>
<accession>A0A4R3NX22</accession>
<dbReference type="PANTHER" id="PTHR42709:SF6">
    <property type="entry name" value="UNDECAPRENYL PHOSPHATE TRANSPORTER A"/>
    <property type="match status" value="1"/>
</dbReference>
<keyword evidence="3 6" id="KW-0812">Transmembrane</keyword>
<feature type="transmembrane region" description="Helical" evidence="6">
    <location>
        <begin position="58"/>
        <end position="78"/>
    </location>
</feature>
<dbReference type="PANTHER" id="PTHR42709">
    <property type="entry name" value="ALKALINE PHOSPHATASE LIKE PROTEIN"/>
    <property type="match status" value="1"/>
</dbReference>
<sequence>MHLIHDTITTLEPYLRHYGLFALLVIVYLESLGAPLPGESGVIGASLLASAGQFPIEGVFVVVVVGAVLGDNTGYLIGRFGGKTLIERYGRYIGMTPKRHQWVAGLYERRGPMVVVGARFVVILRQLNGIVAGTMAMRWRPFVLANIVGAILWAGVWTAVPYVFGDFFAERFHLQELLSPHSGS</sequence>
<comment type="caution">
    <text evidence="8">The sequence shown here is derived from an EMBL/GenBank/DDBJ whole genome shotgun (WGS) entry which is preliminary data.</text>
</comment>
<evidence type="ECO:0000313" key="8">
    <source>
        <dbReference type="EMBL" id="TCT42132.1"/>
    </source>
</evidence>
<feature type="domain" description="VTT" evidence="7">
    <location>
        <begin position="47"/>
        <end position="159"/>
    </location>
</feature>
<evidence type="ECO:0000256" key="1">
    <source>
        <dbReference type="ARBA" id="ARBA00004651"/>
    </source>
</evidence>